<reference evidence="2" key="1">
    <citation type="submission" date="2016-10" db="EMBL/GenBank/DDBJ databases">
        <authorList>
            <person name="Varghese N."/>
            <person name="Submissions S."/>
        </authorList>
    </citation>
    <scope>NUCLEOTIDE SEQUENCE [LARGE SCALE GENOMIC DNA]</scope>
    <source>
        <strain evidence="2">DSM 24536</strain>
    </source>
</reference>
<evidence type="ECO:0000313" key="2">
    <source>
        <dbReference type="Proteomes" id="UP000199226"/>
    </source>
</evidence>
<name>A0A1G9X763_9SPHI</name>
<keyword evidence="2" id="KW-1185">Reference proteome</keyword>
<organism evidence="1 2">
    <name type="scientific">Daejeonella rubra</name>
    <dbReference type="NCBI Taxonomy" id="990371"/>
    <lineage>
        <taxon>Bacteria</taxon>
        <taxon>Pseudomonadati</taxon>
        <taxon>Bacteroidota</taxon>
        <taxon>Sphingobacteriia</taxon>
        <taxon>Sphingobacteriales</taxon>
        <taxon>Sphingobacteriaceae</taxon>
        <taxon>Daejeonella</taxon>
    </lineage>
</organism>
<feature type="non-terminal residue" evidence="1">
    <location>
        <position position="1"/>
    </location>
</feature>
<proteinExistence type="predicted"/>
<dbReference type="EMBL" id="FNHH01000029">
    <property type="protein sequence ID" value="SDM92336.1"/>
    <property type="molecule type" value="Genomic_DNA"/>
</dbReference>
<sequence length="26" mass="3067">NKYTVYQELKLKTGKKKAKREVLGRS</sequence>
<dbReference type="AlphaFoldDB" id="A0A1G9X763"/>
<protein>
    <submittedName>
        <fullName evidence="1">Uncharacterized protein</fullName>
    </submittedName>
</protein>
<accession>A0A1G9X763</accession>
<gene>
    <name evidence="1" type="ORF">SAMN05421813_1291</name>
</gene>
<evidence type="ECO:0000313" key="1">
    <source>
        <dbReference type="EMBL" id="SDM92336.1"/>
    </source>
</evidence>
<dbReference type="Proteomes" id="UP000199226">
    <property type="component" value="Unassembled WGS sequence"/>
</dbReference>